<evidence type="ECO:0000256" key="4">
    <source>
        <dbReference type="PROSITE-ProRule" id="PRU00146"/>
    </source>
</evidence>
<dbReference type="EMBL" id="ML977314">
    <property type="protein sequence ID" value="KAF2119892.1"/>
    <property type="molecule type" value="Genomic_DNA"/>
</dbReference>
<feature type="region of interest" description="Disordered" evidence="5">
    <location>
        <begin position="1"/>
        <end position="52"/>
    </location>
</feature>
<dbReference type="AlphaFoldDB" id="A0A6A5ZJW5"/>
<feature type="compositionally biased region" description="Acidic residues" evidence="5">
    <location>
        <begin position="861"/>
        <end position="886"/>
    </location>
</feature>
<protein>
    <recommendedName>
        <fullName evidence="6">PHD-type domain-containing protein</fullName>
    </recommendedName>
</protein>
<keyword evidence="8" id="KW-1185">Reference proteome</keyword>
<dbReference type="SUPFAM" id="SSF57903">
    <property type="entry name" value="FYVE/PHD zinc finger"/>
    <property type="match status" value="1"/>
</dbReference>
<dbReference type="SMART" id="SM00249">
    <property type="entry name" value="PHD"/>
    <property type="match status" value="1"/>
</dbReference>
<evidence type="ECO:0000259" key="6">
    <source>
        <dbReference type="PROSITE" id="PS50016"/>
    </source>
</evidence>
<keyword evidence="3" id="KW-0862">Zinc</keyword>
<evidence type="ECO:0000256" key="5">
    <source>
        <dbReference type="SAM" id="MobiDB-lite"/>
    </source>
</evidence>
<keyword evidence="1" id="KW-0479">Metal-binding</keyword>
<organism evidence="7 8">
    <name type="scientific">Lophiotrema nucula</name>
    <dbReference type="NCBI Taxonomy" id="690887"/>
    <lineage>
        <taxon>Eukaryota</taxon>
        <taxon>Fungi</taxon>
        <taxon>Dikarya</taxon>
        <taxon>Ascomycota</taxon>
        <taxon>Pezizomycotina</taxon>
        <taxon>Dothideomycetes</taxon>
        <taxon>Pleosporomycetidae</taxon>
        <taxon>Pleosporales</taxon>
        <taxon>Lophiotremataceae</taxon>
        <taxon>Lophiotrema</taxon>
    </lineage>
</organism>
<evidence type="ECO:0000256" key="2">
    <source>
        <dbReference type="ARBA" id="ARBA00022771"/>
    </source>
</evidence>
<reference evidence="7" key="1">
    <citation type="journal article" date="2020" name="Stud. Mycol.">
        <title>101 Dothideomycetes genomes: a test case for predicting lifestyles and emergence of pathogens.</title>
        <authorList>
            <person name="Haridas S."/>
            <person name="Albert R."/>
            <person name="Binder M."/>
            <person name="Bloem J."/>
            <person name="Labutti K."/>
            <person name="Salamov A."/>
            <person name="Andreopoulos B."/>
            <person name="Baker S."/>
            <person name="Barry K."/>
            <person name="Bills G."/>
            <person name="Bluhm B."/>
            <person name="Cannon C."/>
            <person name="Castanera R."/>
            <person name="Culley D."/>
            <person name="Daum C."/>
            <person name="Ezra D."/>
            <person name="Gonzalez J."/>
            <person name="Henrissat B."/>
            <person name="Kuo A."/>
            <person name="Liang C."/>
            <person name="Lipzen A."/>
            <person name="Lutzoni F."/>
            <person name="Magnuson J."/>
            <person name="Mondo S."/>
            <person name="Nolan M."/>
            <person name="Ohm R."/>
            <person name="Pangilinan J."/>
            <person name="Park H.-J."/>
            <person name="Ramirez L."/>
            <person name="Alfaro M."/>
            <person name="Sun H."/>
            <person name="Tritt A."/>
            <person name="Yoshinaga Y."/>
            <person name="Zwiers L.-H."/>
            <person name="Turgeon B."/>
            <person name="Goodwin S."/>
            <person name="Spatafora J."/>
            <person name="Crous P."/>
            <person name="Grigoriev I."/>
        </authorList>
    </citation>
    <scope>NUCLEOTIDE SEQUENCE</scope>
    <source>
        <strain evidence="7">CBS 627.86</strain>
    </source>
</reference>
<dbReference type="InterPro" id="IPR019786">
    <property type="entry name" value="Zinc_finger_PHD-type_CS"/>
</dbReference>
<sequence length="899" mass="100024">MDNETPELPHEMDRQKNSYNLSGFSYTDDRYFPGFGQSQHAHPDHSEQEEADADILRRRHVAIDRAEDHPYAVLGGKCTIMTFESSSEAQAAENALRHHIKGSVPAQLITDEYGKQRKLSEVPSTRLASLQAKVWREFPRVQASRLAYNTSIDCTEHDRISAGDINWIADALADDHVFVLCTSQSQSCSFELCNVLHKTLELRYEPHQISVEPTFDLSTLTPAYDADEFEGQILLFRRDRYKYMEYGQPLKSFLPKPLKAFCHECLAYLWSRRVHSWAIIDTSDNPEEYRLQPPQSSQDSAVGECQEDDDTWGSNSTAVPGAGPEVFPSDESDDGGVSVTSFSQSECPHPSHCSAPAAHDNFTDELQKIHNEALAGTRKARHLYKQRYPNSTDLSVDTAQASTDDVLSQTPDDMLSPDTDEALEAHHSYEPFQLDGSGDMQDHEGSLSGGGESARGSEARPAKLAIRTAKPKLPTSTSAPLLTREKVRTSPTTARSTMSPFWTDAYSKPLSQAFTEAPPSEEALTLLQFLQASATPPKPETVPSNFDKVNHHDMYKGMHIRAPVQRPKFMEYNGLVFPMPPTTDLGPVYLGMPRPKPLDEKLGQIKRKDILNKADKAGTGRKDQLHATEEQTINYWLSPGGPVSLGMVNTSALSTLRASSGNARKLPMKGMIMPSTSHEKAKRKGSPLKQLISTLTPRSFLDKPEVQQSAPESSSKLVPKEDEQTNTTPNSNSRSMAFLNDFRDPLFCYCRNPDDGKKMVQCSNPDCNYGWFHHACLSKPEKVSCANKTRQWTCQVCKLYKQAQTAPSSIDFHFPFLKAEILDALAVPGPNGAVRPNPYGLGLHDPYGVGMPEPSQTSDSDVSEDVEEDREEDDDEMNEAVNEEESRDSGYYGGDEMVE</sequence>
<feature type="region of interest" description="Disordered" evidence="5">
    <location>
        <begin position="695"/>
        <end position="735"/>
    </location>
</feature>
<feature type="compositionally biased region" description="Polar residues" evidence="5">
    <location>
        <begin position="725"/>
        <end position="735"/>
    </location>
</feature>
<feature type="region of interest" description="Disordered" evidence="5">
    <location>
        <begin position="389"/>
        <end position="419"/>
    </location>
</feature>
<gene>
    <name evidence="7" type="ORF">BDV96DRAFT_595509</name>
</gene>
<feature type="domain" description="PHD-type" evidence="6">
    <location>
        <begin position="745"/>
        <end position="800"/>
    </location>
</feature>
<feature type="region of interest" description="Disordered" evidence="5">
    <location>
        <begin position="431"/>
        <end position="496"/>
    </location>
</feature>
<dbReference type="GO" id="GO:0008270">
    <property type="term" value="F:zinc ion binding"/>
    <property type="evidence" value="ECO:0007669"/>
    <property type="project" value="UniProtKB-KW"/>
</dbReference>
<feature type="region of interest" description="Disordered" evidence="5">
    <location>
        <begin position="844"/>
        <end position="899"/>
    </location>
</feature>
<feature type="compositionally biased region" description="Polar residues" evidence="5">
    <location>
        <begin position="706"/>
        <end position="716"/>
    </location>
</feature>
<evidence type="ECO:0000256" key="1">
    <source>
        <dbReference type="ARBA" id="ARBA00022723"/>
    </source>
</evidence>
<proteinExistence type="predicted"/>
<dbReference type="InterPro" id="IPR011011">
    <property type="entry name" value="Znf_FYVE_PHD"/>
</dbReference>
<dbReference type="InterPro" id="IPR001965">
    <property type="entry name" value="Znf_PHD"/>
</dbReference>
<keyword evidence="2 4" id="KW-0863">Zinc-finger</keyword>
<feature type="compositionally biased region" description="Polar residues" evidence="5">
    <location>
        <begin position="389"/>
        <end position="411"/>
    </location>
</feature>
<evidence type="ECO:0000313" key="7">
    <source>
        <dbReference type="EMBL" id="KAF2119892.1"/>
    </source>
</evidence>
<dbReference type="InterPro" id="IPR013083">
    <property type="entry name" value="Znf_RING/FYVE/PHD"/>
</dbReference>
<dbReference type="PROSITE" id="PS50016">
    <property type="entry name" value="ZF_PHD_2"/>
    <property type="match status" value="1"/>
</dbReference>
<dbReference type="Proteomes" id="UP000799770">
    <property type="component" value="Unassembled WGS sequence"/>
</dbReference>
<evidence type="ECO:0000256" key="3">
    <source>
        <dbReference type="ARBA" id="ARBA00022833"/>
    </source>
</evidence>
<dbReference type="Gene3D" id="3.30.40.10">
    <property type="entry name" value="Zinc/RING finger domain, C3HC4 (zinc finger)"/>
    <property type="match status" value="1"/>
</dbReference>
<evidence type="ECO:0000313" key="8">
    <source>
        <dbReference type="Proteomes" id="UP000799770"/>
    </source>
</evidence>
<accession>A0A6A5ZJW5</accession>
<dbReference type="OrthoDB" id="5411773at2759"/>
<feature type="region of interest" description="Disordered" evidence="5">
    <location>
        <begin position="288"/>
        <end position="358"/>
    </location>
</feature>
<dbReference type="PROSITE" id="PS01359">
    <property type="entry name" value="ZF_PHD_1"/>
    <property type="match status" value="1"/>
</dbReference>
<name>A0A6A5ZJW5_9PLEO</name>
<dbReference type="InterPro" id="IPR019787">
    <property type="entry name" value="Znf_PHD-finger"/>
</dbReference>
<feature type="compositionally biased region" description="Basic and acidic residues" evidence="5">
    <location>
        <begin position="7"/>
        <end position="16"/>
    </location>
</feature>